<organism evidence="2 3">
    <name type="scientific">Methylophilus glucosoxydans</name>
    <dbReference type="NCBI Taxonomy" id="752553"/>
    <lineage>
        <taxon>Bacteria</taxon>
        <taxon>Pseudomonadati</taxon>
        <taxon>Pseudomonadota</taxon>
        <taxon>Betaproteobacteria</taxon>
        <taxon>Nitrosomonadales</taxon>
        <taxon>Methylophilaceae</taxon>
        <taxon>Methylophilus</taxon>
    </lineage>
</organism>
<sequence length="72" mass="7899">MTNRLQPELNQGQNAANATQTGVPVVDANELLGKRGVVAIMHGRDEYRLTRTRQNKLLLTKCQDNIGHGVSS</sequence>
<dbReference type="EMBL" id="JBHTJW010000001">
    <property type="protein sequence ID" value="MFD0928409.1"/>
    <property type="molecule type" value="Genomic_DNA"/>
</dbReference>
<protein>
    <submittedName>
        <fullName evidence="2">Hemin uptake protein HemP</fullName>
    </submittedName>
</protein>
<dbReference type="RefSeq" id="WP_194749239.1">
    <property type="nucleotide sequence ID" value="NZ_JBHTJW010000001.1"/>
</dbReference>
<dbReference type="Proteomes" id="UP001597106">
    <property type="component" value="Unassembled WGS sequence"/>
</dbReference>
<name>A0ABW3GIE0_9PROT</name>
<accession>A0ABW3GIE0</accession>
<feature type="region of interest" description="Disordered" evidence="1">
    <location>
        <begin position="1"/>
        <end position="21"/>
    </location>
</feature>
<dbReference type="Pfam" id="PF10636">
    <property type="entry name" value="hemP"/>
    <property type="match status" value="1"/>
</dbReference>
<evidence type="ECO:0000313" key="2">
    <source>
        <dbReference type="EMBL" id="MFD0928409.1"/>
    </source>
</evidence>
<comment type="caution">
    <text evidence="2">The sequence shown here is derived from an EMBL/GenBank/DDBJ whole genome shotgun (WGS) entry which is preliminary data.</text>
</comment>
<dbReference type="Gene3D" id="2.10.70.10">
    <property type="entry name" value="Complement Module, domain 1"/>
    <property type="match status" value="1"/>
</dbReference>
<evidence type="ECO:0000256" key="1">
    <source>
        <dbReference type="SAM" id="MobiDB-lite"/>
    </source>
</evidence>
<dbReference type="InterPro" id="IPR019600">
    <property type="entry name" value="Hemin_uptake_protein_HemP"/>
</dbReference>
<proteinExistence type="predicted"/>
<evidence type="ECO:0000313" key="3">
    <source>
        <dbReference type="Proteomes" id="UP001597106"/>
    </source>
</evidence>
<keyword evidence="3" id="KW-1185">Reference proteome</keyword>
<reference evidence="3" key="1">
    <citation type="journal article" date="2019" name="Int. J. Syst. Evol. Microbiol.">
        <title>The Global Catalogue of Microorganisms (GCM) 10K type strain sequencing project: providing services to taxonomists for standard genome sequencing and annotation.</title>
        <authorList>
            <consortium name="The Broad Institute Genomics Platform"/>
            <consortium name="The Broad Institute Genome Sequencing Center for Infectious Disease"/>
            <person name="Wu L."/>
            <person name="Ma J."/>
        </authorList>
    </citation>
    <scope>NUCLEOTIDE SEQUENCE [LARGE SCALE GENOMIC DNA]</scope>
    <source>
        <strain evidence="3">CCUG 59685</strain>
    </source>
</reference>
<gene>
    <name evidence="2" type="primary">hemP</name>
    <name evidence="2" type="ORF">ACFQ1T_01325</name>
</gene>